<keyword evidence="1" id="KW-0479">Metal-binding</keyword>
<dbReference type="InterPro" id="IPR012912">
    <property type="entry name" value="Plasmid_pRiA4b_Orf3-like"/>
</dbReference>
<name>A0A165Y7A8_9AGAM</name>
<organism evidence="6 7">
    <name type="scientific">Sistotremastrum suecicum HHB10207 ss-3</name>
    <dbReference type="NCBI Taxonomy" id="1314776"/>
    <lineage>
        <taxon>Eukaryota</taxon>
        <taxon>Fungi</taxon>
        <taxon>Dikarya</taxon>
        <taxon>Basidiomycota</taxon>
        <taxon>Agaricomycotina</taxon>
        <taxon>Agaricomycetes</taxon>
        <taxon>Sistotremastrales</taxon>
        <taxon>Sistotremastraceae</taxon>
        <taxon>Sistotremastrum</taxon>
    </lineage>
</organism>
<accession>A0A165Y7A8</accession>
<dbReference type="SUPFAM" id="SSF144232">
    <property type="entry name" value="HIT/MYND zinc finger-like"/>
    <property type="match status" value="1"/>
</dbReference>
<keyword evidence="7" id="KW-1185">Reference proteome</keyword>
<dbReference type="Pfam" id="PF07929">
    <property type="entry name" value="PRiA4_ORF3"/>
    <property type="match status" value="1"/>
</dbReference>
<dbReference type="InterPro" id="IPR024047">
    <property type="entry name" value="MM3350-like_sf"/>
</dbReference>
<evidence type="ECO:0000256" key="1">
    <source>
        <dbReference type="ARBA" id="ARBA00022723"/>
    </source>
</evidence>
<dbReference type="PROSITE" id="PS50865">
    <property type="entry name" value="ZF_MYND_2"/>
    <property type="match status" value="1"/>
</dbReference>
<dbReference type="Gene3D" id="3.10.290.30">
    <property type="entry name" value="MM3350-like"/>
    <property type="match status" value="1"/>
</dbReference>
<evidence type="ECO:0000259" key="5">
    <source>
        <dbReference type="PROSITE" id="PS50865"/>
    </source>
</evidence>
<evidence type="ECO:0000256" key="4">
    <source>
        <dbReference type="PROSITE-ProRule" id="PRU00134"/>
    </source>
</evidence>
<dbReference type="SUPFAM" id="SSF159941">
    <property type="entry name" value="MM3350-like"/>
    <property type="match status" value="1"/>
</dbReference>
<keyword evidence="3" id="KW-0862">Zinc</keyword>
<dbReference type="PROSITE" id="PS01360">
    <property type="entry name" value="ZF_MYND_1"/>
    <property type="match status" value="1"/>
</dbReference>
<evidence type="ECO:0000256" key="2">
    <source>
        <dbReference type="ARBA" id="ARBA00022771"/>
    </source>
</evidence>
<dbReference type="OrthoDB" id="432970at2759"/>
<dbReference type="AlphaFoldDB" id="A0A165Y7A8"/>
<sequence>MSRAAERRLLQFLKDILQPKYVKLHPDDLGTYLEEIILADPDDFIPNRDPYGEARSWGLRPYDEDGNEWVDLMKIMNRRMYAQMMYMSWEPGYPEEQFVKALAIKKAEKLKAMDINDLRRRDFIIKISMPDIPSKFRTLDYVRTHLKKGALGDNLIYRRFKVSGGINLEALQDKVIQPVMGWERNLHAYVFMELTEGACFGPRNPSTVDVAHKGTICYDWLKADDYVLAHLVRKKGDKMEYLYDFGDRFLHWLEVEDVLPVEESDGAVVVLEGRGMCPAENSSGNRTWAGKMYSYYHGTPEEKQQVLREMNYAPNYKGKSIDGRYDLLRFSVDECQNDIAVALGSHSSVRSGGKQYVQQFYPGSLHFGGDRKKGQSISKTFDPETMCEDHPNYLQETISERRDRTKVALCAACGTPHGLKACSRCKTIWYCGSAHQKQHWRTHKPTCVPISKPTTH</sequence>
<dbReference type="Pfam" id="PF01753">
    <property type="entry name" value="zf-MYND"/>
    <property type="match status" value="1"/>
</dbReference>
<proteinExistence type="predicted"/>
<dbReference type="PANTHER" id="PTHR41878">
    <property type="entry name" value="LEXA REPRESSOR-RELATED"/>
    <property type="match status" value="1"/>
</dbReference>
<dbReference type="InterPro" id="IPR002893">
    <property type="entry name" value="Znf_MYND"/>
</dbReference>
<evidence type="ECO:0000313" key="6">
    <source>
        <dbReference type="EMBL" id="KZT32953.1"/>
    </source>
</evidence>
<dbReference type="EMBL" id="KV428280">
    <property type="protein sequence ID" value="KZT32953.1"/>
    <property type="molecule type" value="Genomic_DNA"/>
</dbReference>
<evidence type="ECO:0000313" key="7">
    <source>
        <dbReference type="Proteomes" id="UP000076798"/>
    </source>
</evidence>
<dbReference type="STRING" id="1314776.A0A165Y7A8"/>
<keyword evidence="2 4" id="KW-0863">Zinc-finger</keyword>
<evidence type="ECO:0000256" key="3">
    <source>
        <dbReference type="ARBA" id="ARBA00022833"/>
    </source>
</evidence>
<dbReference type="GO" id="GO:0008270">
    <property type="term" value="F:zinc ion binding"/>
    <property type="evidence" value="ECO:0007669"/>
    <property type="project" value="UniProtKB-KW"/>
</dbReference>
<protein>
    <recommendedName>
        <fullName evidence="5">MYND-type domain-containing protein</fullName>
    </recommendedName>
</protein>
<gene>
    <name evidence="6" type="ORF">SISSUDRAFT_1054838</name>
</gene>
<dbReference type="Proteomes" id="UP000076798">
    <property type="component" value="Unassembled WGS sequence"/>
</dbReference>
<dbReference type="Gene3D" id="6.10.140.2220">
    <property type="match status" value="1"/>
</dbReference>
<feature type="domain" description="MYND-type" evidence="5">
    <location>
        <begin position="410"/>
        <end position="447"/>
    </location>
</feature>
<dbReference type="PANTHER" id="PTHR41878:SF1">
    <property type="entry name" value="TNPR PROTEIN"/>
    <property type="match status" value="1"/>
</dbReference>
<reference evidence="6 7" key="1">
    <citation type="journal article" date="2016" name="Mol. Biol. Evol.">
        <title>Comparative Genomics of Early-Diverging Mushroom-Forming Fungi Provides Insights into the Origins of Lignocellulose Decay Capabilities.</title>
        <authorList>
            <person name="Nagy L.G."/>
            <person name="Riley R."/>
            <person name="Tritt A."/>
            <person name="Adam C."/>
            <person name="Daum C."/>
            <person name="Floudas D."/>
            <person name="Sun H."/>
            <person name="Yadav J.S."/>
            <person name="Pangilinan J."/>
            <person name="Larsson K.H."/>
            <person name="Matsuura K."/>
            <person name="Barry K."/>
            <person name="Labutti K."/>
            <person name="Kuo R."/>
            <person name="Ohm R.A."/>
            <person name="Bhattacharya S.S."/>
            <person name="Shirouzu T."/>
            <person name="Yoshinaga Y."/>
            <person name="Martin F.M."/>
            <person name="Grigoriev I.V."/>
            <person name="Hibbett D.S."/>
        </authorList>
    </citation>
    <scope>NUCLEOTIDE SEQUENCE [LARGE SCALE GENOMIC DNA]</scope>
    <source>
        <strain evidence="6 7">HHB10207 ss-3</strain>
    </source>
</reference>